<gene>
    <name evidence="1" type="ORF">EKH80_20555</name>
</gene>
<keyword evidence="2" id="KW-1185">Reference proteome</keyword>
<sequence>MQRRFHFISGLPRSGSTLLSALLQQNPRFHAGMSGPVAGMFTTLLHELSGQNEFSVFINDAQRQRVLRGLIANYYDGEADAEVVFDTSRAWCTRLPALKTLFPDARVIACVRDTAWIVDSIERLIRNNSFQPSSIFNYQAGGTVYSRVEGLVNGDGMVGYAYNALKEAYFGGDAGNLMLLQYDTLVNDPARALAAVYDFIGEPAFAHDFEHVSFDDQGFDQRAGTPGLHHVRPRVGATARQSILPPDLFRRFENDPFWRDPQLNPRGVRIV</sequence>
<dbReference type="Proteomes" id="UP000274358">
    <property type="component" value="Unassembled WGS sequence"/>
</dbReference>
<dbReference type="GO" id="GO:0016740">
    <property type="term" value="F:transferase activity"/>
    <property type="evidence" value="ECO:0007669"/>
    <property type="project" value="UniProtKB-KW"/>
</dbReference>
<protein>
    <submittedName>
        <fullName evidence="1">Sulfotransferase</fullName>
    </submittedName>
</protein>
<dbReference type="InterPro" id="IPR027417">
    <property type="entry name" value="P-loop_NTPase"/>
</dbReference>
<comment type="caution">
    <text evidence="1">The sequence shown here is derived from an EMBL/GenBank/DDBJ whole genome shotgun (WGS) entry which is preliminary data.</text>
</comment>
<organism evidence="1 2">
    <name type="scientific">Dyella choica</name>
    <dbReference type="NCBI Taxonomy" id="1927959"/>
    <lineage>
        <taxon>Bacteria</taxon>
        <taxon>Pseudomonadati</taxon>
        <taxon>Pseudomonadota</taxon>
        <taxon>Gammaproteobacteria</taxon>
        <taxon>Lysobacterales</taxon>
        <taxon>Rhodanobacteraceae</taxon>
        <taxon>Dyella</taxon>
    </lineage>
</organism>
<accession>A0A3S0PJ49</accession>
<keyword evidence="1" id="KW-0808">Transferase</keyword>
<dbReference type="RefSeq" id="WP_126686674.1">
    <property type="nucleotide sequence ID" value="NZ_RYYV01000023.1"/>
</dbReference>
<evidence type="ECO:0000313" key="2">
    <source>
        <dbReference type="Proteomes" id="UP000274358"/>
    </source>
</evidence>
<dbReference type="Gene3D" id="3.40.50.300">
    <property type="entry name" value="P-loop containing nucleotide triphosphate hydrolases"/>
    <property type="match status" value="1"/>
</dbReference>
<dbReference type="OrthoDB" id="9766687at2"/>
<proteinExistence type="predicted"/>
<dbReference type="SUPFAM" id="SSF52540">
    <property type="entry name" value="P-loop containing nucleoside triphosphate hydrolases"/>
    <property type="match status" value="1"/>
</dbReference>
<dbReference type="Pfam" id="PF13469">
    <property type="entry name" value="Sulfotransfer_3"/>
    <property type="match status" value="1"/>
</dbReference>
<dbReference type="AlphaFoldDB" id="A0A3S0PJ49"/>
<dbReference type="EMBL" id="RYYV01000023">
    <property type="protein sequence ID" value="RUL70456.1"/>
    <property type="molecule type" value="Genomic_DNA"/>
</dbReference>
<reference evidence="1 2" key="1">
    <citation type="submission" date="2018-12" db="EMBL/GenBank/DDBJ databases">
        <title>Dyella dinghuensis sp. nov. DHOA06 and Dyella choica sp. nov. 4M-K27, isolated from forest soil.</title>
        <authorList>
            <person name="Qiu L.-H."/>
            <person name="Gao Z.-H."/>
        </authorList>
    </citation>
    <scope>NUCLEOTIDE SEQUENCE [LARGE SCALE GENOMIC DNA]</scope>
    <source>
        <strain evidence="1 2">4M-K27</strain>
    </source>
</reference>
<name>A0A3S0PJ49_9GAMM</name>
<evidence type="ECO:0000313" key="1">
    <source>
        <dbReference type="EMBL" id="RUL70456.1"/>
    </source>
</evidence>